<evidence type="ECO:0000259" key="1">
    <source>
        <dbReference type="Pfam" id="PF18735"/>
    </source>
</evidence>
<reference evidence="2 3" key="1">
    <citation type="journal article" date="2019" name="Int. J. Syst. Evol. Microbiol.">
        <title>The Global Catalogue of Microorganisms (GCM) 10K type strain sequencing project: providing services to taxonomists for standard genome sequencing and annotation.</title>
        <authorList>
            <consortium name="The Broad Institute Genomics Platform"/>
            <consortium name="The Broad Institute Genome Sequencing Center for Infectious Disease"/>
            <person name="Wu L."/>
            <person name="Ma J."/>
        </authorList>
    </citation>
    <scope>NUCLEOTIDE SEQUENCE [LARGE SCALE GENOMIC DNA]</scope>
    <source>
        <strain evidence="2 3">JCM 16013</strain>
    </source>
</reference>
<feature type="domain" description="RiboL-PSP-HEPN" evidence="1">
    <location>
        <begin position="37"/>
        <end position="206"/>
    </location>
</feature>
<organism evidence="2 3">
    <name type="scientific">Catenulispora subtropica</name>
    <dbReference type="NCBI Taxonomy" id="450798"/>
    <lineage>
        <taxon>Bacteria</taxon>
        <taxon>Bacillati</taxon>
        <taxon>Actinomycetota</taxon>
        <taxon>Actinomycetes</taxon>
        <taxon>Catenulisporales</taxon>
        <taxon>Catenulisporaceae</taxon>
        <taxon>Catenulispora</taxon>
    </lineage>
</organism>
<dbReference type="Pfam" id="PF18735">
    <property type="entry name" value="HEPN_RiboL-PSP"/>
    <property type="match status" value="1"/>
</dbReference>
<gene>
    <name evidence="2" type="ORF">GCM10009838_83120</name>
</gene>
<keyword evidence="3" id="KW-1185">Reference proteome</keyword>
<protein>
    <recommendedName>
        <fullName evidence="1">RiboL-PSP-HEPN domain-containing protein</fullName>
    </recommendedName>
</protein>
<dbReference type="Proteomes" id="UP001499854">
    <property type="component" value="Unassembled WGS sequence"/>
</dbReference>
<evidence type="ECO:0000313" key="2">
    <source>
        <dbReference type="EMBL" id="GAA2004290.1"/>
    </source>
</evidence>
<evidence type="ECO:0000313" key="3">
    <source>
        <dbReference type="Proteomes" id="UP001499854"/>
    </source>
</evidence>
<sequence length="221" mass="25048">MTSQARDSFDDHCGDIDRLFQIHVEIYGEGPGRRWQVESLHKSAVVLLTAFWEAFCEDLAAEALAHLVVNAREAADLPTDLRRLVAKELKSDDHELAVWSVADDGWRELLTSRLARLQAERNRKLNTPKTAQIDDLFDKAVGLSKISSSWSWNRMSRVRAAEKLDGFVELRGEIAHRGSAVDSVTKDTVSDFYNHVKRLVDATEGHVRRRLRESTGVAPWE</sequence>
<accession>A0ABN2TBP4</accession>
<dbReference type="RefSeq" id="WP_344662733.1">
    <property type="nucleotide sequence ID" value="NZ_BAAAQM010000081.1"/>
</dbReference>
<comment type="caution">
    <text evidence="2">The sequence shown here is derived from an EMBL/GenBank/DDBJ whole genome shotgun (WGS) entry which is preliminary data.</text>
</comment>
<dbReference type="EMBL" id="BAAAQM010000081">
    <property type="protein sequence ID" value="GAA2004290.1"/>
    <property type="molecule type" value="Genomic_DNA"/>
</dbReference>
<name>A0ABN2TBP4_9ACTN</name>
<proteinExistence type="predicted"/>
<dbReference type="InterPro" id="IPR041519">
    <property type="entry name" value="HEPN_RiboL-PSP"/>
</dbReference>